<reference evidence="1 2" key="1">
    <citation type="journal article" date="2012" name="J. Bacteriol.">
        <title>Draft Genome Sequence of the Extremely Halophilic Archaeon Halogranum salarium B-1T.</title>
        <authorList>
            <person name="Kim K.K."/>
            <person name="Lee K.C."/>
            <person name="Lee J.S."/>
        </authorList>
    </citation>
    <scope>NUCLEOTIDE SEQUENCE [LARGE SCALE GENOMIC DNA]</scope>
    <source>
        <strain evidence="1 2">B-1</strain>
    </source>
</reference>
<evidence type="ECO:0000313" key="1">
    <source>
        <dbReference type="EMBL" id="EJN60960.1"/>
    </source>
</evidence>
<organism evidence="1 2">
    <name type="scientific">Halogranum salarium B-1</name>
    <dbReference type="NCBI Taxonomy" id="1210908"/>
    <lineage>
        <taxon>Archaea</taxon>
        <taxon>Methanobacteriati</taxon>
        <taxon>Methanobacteriota</taxon>
        <taxon>Stenosarchaea group</taxon>
        <taxon>Halobacteria</taxon>
        <taxon>Halobacteriales</taxon>
        <taxon>Haloferacaceae</taxon>
    </lineage>
</organism>
<protein>
    <submittedName>
        <fullName evidence="1">Uncharacterized protein</fullName>
    </submittedName>
</protein>
<accession>J2ZJR1</accession>
<dbReference type="Proteomes" id="UP000007813">
    <property type="component" value="Unassembled WGS sequence"/>
</dbReference>
<comment type="caution">
    <text evidence="1">The sequence shown here is derived from an EMBL/GenBank/DDBJ whole genome shotgun (WGS) entry which is preliminary data.</text>
</comment>
<dbReference type="AlphaFoldDB" id="J2ZJR1"/>
<evidence type="ECO:0000313" key="2">
    <source>
        <dbReference type="Proteomes" id="UP000007813"/>
    </source>
</evidence>
<proteinExistence type="predicted"/>
<name>J2ZJR1_9EURY</name>
<gene>
    <name evidence="1" type="ORF">HSB1_15630</name>
</gene>
<dbReference type="EMBL" id="ALJD01000003">
    <property type="protein sequence ID" value="EJN60960.1"/>
    <property type="molecule type" value="Genomic_DNA"/>
</dbReference>
<sequence>MQSRTARRCCALENVLTESHASGCERGASQVVNEVNVLTEI</sequence>